<dbReference type="InterPro" id="IPR036721">
    <property type="entry name" value="RCK_C_sf"/>
</dbReference>
<dbReference type="AlphaFoldDB" id="A0A401ZB13"/>
<evidence type="ECO:0000259" key="8">
    <source>
        <dbReference type="PROSITE" id="PS51202"/>
    </source>
</evidence>
<gene>
    <name evidence="9" type="ORF">KDAU_13840</name>
</gene>
<proteinExistence type="predicted"/>
<dbReference type="InterPro" id="IPR006037">
    <property type="entry name" value="RCK_C"/>
</dbReference>
<evidence type="ECO:0000256" key="6">
    <source>
        <dbReference type="ARBA" id="ARBA00023065"/>
    </source>
</evidence>
<dbReference type="EMBL" id="BIFQ01000001">
    <property type="protein sequence ID" value="GCE04055.1"/>
    <property type="molecule type" value="Genomic_DNA"/>
</dbReference>
<keyword evidence="10" id="KW-1185">Reference proteome</keyword>
<dbReference type="GO" id="GO:0015079">
    <property type="term" value="F:potassium ion transmembrane transporter activity"/>
    <property type="evidence" value="ECO:0007669"/>
    <property type="project" value="InterPro"/>
</dbReference>
<protein>
    <recommendedName>
        <fullName evidence="1">Trk system potassium uptake protein TrkA</fullName>
    </recommendedName>
</protein>
<dbReference type="RefSeq" id="WP_126595249.1">
    <property type="nucleotide sequence ID" value="NZ_BIFQ01000001.1"/>
</dbReference>
<evidence type="ECO:0000256" key="4">
    <source>
        <dbReference type="ARBA" id="ARBA00022958"/>
    </source>
</evidence>
<evidence type="ECO:0000256" key="1">
    <source>
        <dbReference type="ARBA" id="ARBA00017378"/>
    </source>
</evidence>
<dbReference type="PANTHER" id="PTHR43833">
    <property type="entry name" value="POTASSIUM CHANNEL PROTEIN 2-RELATED-RELATED"/>
    <property type="match status" value="1"/>
</dbReference>
<accession>A0A401ZB13</accession>
<organism evidence="9 10">
    <name type="scientific">Dictyobacter aurantiacus</name>
    <dbReference type="NCBI Taxonomy" id="1936993"/>
    <lineage>
        <taxon>Bacteria</taxon>
        <taxon>Bacillati</taxon>
        <taxon>Chloroflexota</taxon>
        <taxon>Ktedonobacteria</taxon>
        <taxon>Ktedonobacterales</taxon>
        <taxon>Dictyobacteraceae</taxon>
        <taxon>Dictyobacter</taxon>
    </lineage>
</organism>
<dbReference type="Proteomes" id="UP000287224">
    <property type="component" value="Unassembled WGS sequence"/>
</dbReference>
<dbReference type="InterPro" id="IPR006036">
    <property type="entry name" value="K_uptake_TrkA"/>
</dbReference>
<evidence type="ECO:0000256" key="3">
    <source>
        <dbReference type="ARBA" id="ARBA00022538"/>
    </source>
</evidence>
<keyword evidence="5" id="KW-0520">NAD</keyword>
<evidence type="ECO:0000313" key="10">
    <source>
        <dbReference type="Proteomes" id="UP000287224"/>
    </source>
</evidence>
<feature type="domain" description="RCK C-terminal" evidence="8">
    <location>
        <begin position="137"/>
        <end position="218"/>
    </location>
</feature>
<keyword evidence="6" id="KW-0406">Ion transport</keyword>
<dbReference type="PANTHER" id="PTHR43833:SF5">
    <property type="entry name" value="TRK SYSTEM POTASSIUM UPTAKE PROTEIN TRKA"/>
    <property type="match status" value="1"/>
</dbReference>
<dbReference type="InterPro" id="IPR050721">
    <property type="entry name" value="Trk_Ktr_HKT_K-transport"/>
</dbReference>
<evidence type="ECO:0000259" key="7">
    <source>
        <dbReference type="PROSITE" id="PS51201"/>
    </source>
</evidence>
<evidence type="ECO:0000313" key="9">
    <source>
        <dbReference type="EMBL" id="GCE04055.1"/>
    </source>
</evidence>
<dbReference type="PROSITE" id="PS51202">
    <property type="entry name" value="RCK_C"/>
    <property type="match status" value="1"/>
</dbReference>
<dbReference type="GO" id="GO:0005886">
    <property type="term" value="C:plasma membrane"/>
    <property type="evidence" value="ECO:0007669"/>
    <property type="project" value="InterPro"/>
</dbReference>
<sequence>MYIIVGGGGDVGYYLTRYLLQQGHEILLLEKENRRFQTLSEELGQAVLKGDACEARTMEEAGARRADAVIAVTGEDEDNLVICQMAKKRFNVGRTIARLNNPKHEELFQRLGIDVTVSPTKAILSLIESELPGQRFVLLMNLKRAGLEIIQIVVPSLSPVVGKPLSQINLPRRSNLALIIRGEEPIIPSADVTIEANDEIYALVNREGEEELRRTFGNA</sequence>
<name>A0A401ZB13_9CHLR</name>
<feature type="domain" description="RCK N-terminal" evidence="7">
    <location>
        <begin position="1"/>
        <end position="119"/>
    </location>
</feature>
<dbReference type="SUPFAM" id="SSF51735">
    <property type="entry name" value="NAD(P)-binding Rossmann-fold domains"/>
    <property type="match status" value="1"/>
</dbReference>
<reference evidence="10" key="1">
    <citation type="submission" date="2018-12" db="EMBL/GenBank/DDBJ databases">
        <title>Tengunoibacter tsumagoiensis gen. nov., sp. nov., Dictyobacter kobayashii sp. nov., D. alpinus sp. nov., and D. joshuensis sp. nov. and description of Dictyobacteraceae fam. nov. within the order Ktedonobacterales isolated from Tengu-no-mugimeshi.</title>
        <authorList>
            <person name="Wang C.M."/>
            <person name="Zheng Y."/>
            <person name="Sakai Y."/>
            <person name="Toyoda A."/>
            <person name="Minakuchi Y."/>
            <person name="Abe K."/>
            <person name="Yokota A."/>
            <person name="Yabe S."/>
        </authorList>
    </citation>
    <scope>NUCLEOTIDE SEQUENCE [LARGE SCALE GENOMIC DNA]</scope>
    <source>
        <strain evidence="10">S-27</strain>
    </source>
</reference>
<dbReference type="Gene3D" id="3.30.70.1450">
    <property type="entry name" value="Regulator of K+ conductance, C-terminal domain"/>
    <property type="match status" value="1"/>
</dbReference>
<dbReference type="PRINTS" id="PR00335">
    <property type="entry name" value="KUPTAKETRKA"/>
</dbReference>
<keyword evidence="2" id="KW-0813">Transport</keyword>
<keyword evidence="3" id="KW-0633">Potassium transport</keyword>
<dbReference type="Gene3D" id="3.40.50.720">
    <property type="entry name" value="NAD(P)-binding Rossmann-like Domain"/>
    <property type="match status" value="1"/>
</dbReference>
<dbReference type="InterPro" id="IPR036291">
    <property type="entry name" value="NAD(P)-bd_dom_sf"/>
</dbReference>
<dbReference type="PROSITE" id="PS51201">
    <property type="entry name" value="RCK_N"/>
    <property type="match status" value="1"/>
</dbReference>
<keyword evidence="4" id="KW-0630">Potassium</keyword>
<evidence type="ECO:0000256" key="5">
    <source>
        <dbReference type="ARBA" id="ARBA00023027"/>
    </source>
</evidence>
<dbReference type="Pfam" id="PF02254">
    <property type="entry name" value="TrkA_N"/>
    <property type="match status" value="1"/>
</dbReference>
<dbReference type="SUPFAM" id="SSF116726">
    <property type="entry name" value="TrkA C-terminal domain-like"/>
    <property type="match status" value="1"/>
</dbReference>
<evidence type="ECO:0000256" key="2">
    <source>
        <dbReference type="ARBA" id="ARBA00022448"/>
    </source>
</evidence>
<comment type="caution">
    <text evidence="9">The sequence shown here is derived from an EMBL/GenBank/DDBJ whole genome shotgun (WGS) entry which is preliminary data.</text>
</comment>
<dbReference type="InterPro" id="IPR003148">
    <property type="entry name" value="RCK_N"/>
</dbReference>
<dbReference type="Pfam" id="PF02080">
    <property type="entry name" value="TrkA_C"/>
    <property type="match status" value="1"/>
</dbReference>
<dbReference type="OrthoDB" id="9775180at2"/>